<dbReference type="STRING" id="48709.A0A1D2M2E5"/>
<dbReference type="EMBL" id="LJIJ01006130">
    <property type="protein sequence ID" value="ODM87114.1"/>
    <property type="molecule type" value="Genomic_DNA"/>
</dbReference>
<dbReference type="AlphaFoldDB" id="A0A1D2M2E5"/>
<dbReference type="Gene3D" id="3.30.710.10">
    <property type="entry name" value="Potassium Channel Kv1.1, Chain A"/>
    <property type="match status" value="1"/>
</dbReference>
<evidence type="ECO:0000259" key="1">
    <source>
        <dbReference type="Pfam" id="PF00651"/>
    </source>
</evidence>
<dbReference type="Pfam" id="PF00651">
    <property type="entry name" value="BTB"/>
    <property type="match status" value="1"/>
</dbReference>
<dbReference type="Proteomes" id="UP000094527">
    <property type="component" value="Unassembled WGS sequence"/>
</dbReference>
<keyword evidence="3" id="KW-1185">Reference proteome</keyword>
<dbReference type="PANTHER" id="PTHR24413">
    <property type="entry name" value="SPECKLE-TYPE POZ PROTEIN"/>
    <property type="match status" value="1"/>
</dbReference>
<evidence type="ECO:0000313" key="3">
    <source>
        <dbReference type="Proteomes" id="UP000094527"/>
    </source>
</evidence>
<feature type="domain" description="BTB" evidence="1">
    <location>
        <begin position="4"/>
        <end position="64"/>
    </location>
</feature>
<proteinExistence type="predicted"/>
<protein>
    <submittedName>
        <fullName evidence="2">Speckle-type POZ protein</fullName>
    </submittedName>
</protein>
<sequence length="95" mass="10827">MIENETNTLVISDFDDVVVKGMLEYLYTGTTYCMAERAPELLQIAEKYNLEGLKENCEYAMAESLSHENAGMFLVLAHTHNAPHLKQRTVGFINW</sequence>
<dbReference type="InterPro" id="IPR011333">
    <property type="entry name" value="SKP1/BTB/POZ_sf"/>
</dbReference>
<accession>A0A1D2M2E5</accession>
<gene>
    <name evidence="2" type="ORF">Ocin01_19569</name>
</gene>
<comment type="caution">
    <text evidence="2">The sequence shown here is derived from an EMBL/GenBank/DDBJ whole genome shotgun (WGS) entry which is preliminary data.</text>
</comment>
<dbReference type="SUPFAM" id="SSF54695">
    <property type="entry name" value="POZ domain"/>
    <property type="match status" value="1"/>
</dbReference>
<dbReference type="OMA" id="ENCEYAM"/>
<dbReference type="Gene3D" id="6.10.250.3030">
    <property type="match status" value="1"/>
</dbReference>
<organism evidence="2 3">
    <name type="scientific">Orchesella cincta</name>
    <name type="common">Springtail</name>
    <name type="synonym">Podura cincta</name>
    <dbReference type="NCBI Taxonomy" id="48709"/>
    <lineage>
        <taxon>Eukaryota</taxon>
        <taxon>Metazoa</taxon>
        <taxon>Ecdysozoa</taxon>
        <taxon>Arthropoda</taxon>
        <taxon>Hexapoda</taxon>
        <taxon>Collembola</taxon>
        <taxon>Entomobryomorpha</taxon>
        <taxon>Entomobryoidea</taxon>
        <taxon>Orchesellidae</taxon>
        <taxon>Orchesellinae</taxon>
        <taxon>Orchesella</taxon>
    </lineage>
</organism>
<reference evidence="2 3" key="1">
    <citation type="journal article" date="2016" name="Genome Biol. Evol.">
        <title>Gene Family Evolution Reflects Adaptation to Soil Environmental Stressors in the Genome of the Collembolan Orchesella cincta.</title>
        <authorList>
            <person name="Faddeeva-Vakhrusheva A."/>
            <person name="Derks M.F."/>
            <person name="Anvar S.Y."/>
            <person name="Agamennone V."/>
            <person name="Suring W."/>
            <person name="Smit S."/>
            <person name="van Straalen N.M."/>
            <person name="Roelofs D."/>
        </authorList>
    </citation>
    <scope>NUCLEOTIDE SEQUENCE [LARGE SCALE GENOMIC DNA]</scope>
    <source>
        <tissue evidence="2">Mixed pool</tissue>
    </source>
</reference>
<dbReference type="InterPro" id="IPR000210">
    <property type="entry name" value="BTB/POZ_dom"/>
</dbReference>
<evidence type="ECO:0000313" key="2">
    <source>
        <dbReference type="EMBL" id="ODM87114.1"/>
    </source>
</evidence>
<dbReference type="OrthoDB" id="6359816at2759"/>
<name>A0A1D2M2E5_ORCCI</name>